<dbReference type="STRING" id="670155.SAMN04488001_2237"/>
<dbReference type="GO" id="GO:0006310">
    <property type="term" value="P:DNA recombination"/>
    <property type="evidence" value="ECO:0007669"/>
    <property type="project" value="UniProtKB-KW"/>
</dbReference>
<dbReference type="InterPro" id="IPR050808">
    <property type="entry name" value="Phage_Integrase"/>
</dbReference>
<protein>
    <submittedName>
        <fullName evidence="6">Site-specific recombinase XerD</fullName>
    </submittedName>
</protein>
<keyword evidence="4" id="KW-0233">DNA recombination</keyword>
<dbReference type="RefSeq" id="WP_089947005.1">
    <property type="nucleotide sequence ID" value="NZ_FNOI01000003.1"/>
</dbReference>
<evidence type="ECO:0000259" key="5">
    <source>
        <dbReference type="PROSITE" id="PS51898"/>
    </source>
</evidence>
<evidence type="ECO:0000256" key="3">
    <source>
        <dbReference type="ARBA" id="ARBA00023125"/>
    </source>
</evidence>
<evidence type="ECO:0000256" key="4">
    <source>
        <dbReference type="ARBA" id="ARBA00023172"/>
    </source>
</evidence>
<gene>
    <name evidence="6" type="ORF">SAMN04488001_2237</name>
</gene>
<dbReference type="PROSITE" id="PS51898">
    <property type="entry name" value="TYR_RECOMBINASE"/>
    <property type="match status" value="1"/>
</dbReference>
<dbReference type="Gene3D" id="1.10.150.130">
    <property type="match status" value="1"/>
</dbReference>
<keyword evidence="2" id="KW-0229">DNA integration</keyword>
<sequence length="391" mass="44198">MKLTKRRIDDAEPDPTKPTFIWDSSLTGFGVKVLQSGKKRYIYKYRQHGGGRRASTRWVTIGNHGEIPLESARDIAREFATAVVRGEDPQADKMAKREAPSLTDLWERFDAGEMKRLKSATIRDYHSLWRNILEPNLGKRRVADISRSDVDRMHSAMSATPYQANRSVAVLSKMMTLAEIWEWRQQGTNPCRYVRRHAEGKRERYMSQQELERLGAALSSLVDDGLIWPDMANLFRLLLFVGARRSEISNCEWDWIDWDRRIIALPDSKTGAKPLFLSNEAITVLESQKITTRHQSSKFVFPGMKASQSIVNLAKPWKLICEEAKLDDLRIHDLRHTAASVAVGQGVALPIIGRLLGHTQTQTTARYAHVDADPALRAADTIGQAIGAAIK</sequence>
<dbReference type="AlphaFoldDB" id="A0A1H2Y7C5"/>
<evidence type="ECO:0000256" key="1">
    <source>
        <dbReference type="ARBA" id="ARBA00008857"/>
    </source>
</evidence>
<dbReference type="PANTHER" id="PTHR30629">
    <property type="entry name" value="PROPHAGE INTEGRASE"/>
    <property type="match status" value="1"/>
</dbReference>
<reference evidence="7" key="1">
    <citation type="submission" date="2016-10" db="EMBL/GenBank/DDBJ databases">
        <authorList>
            <person name="Varghese N."/>
            <person name="Submissions S."/>
        </authorList>
    </citation>
    <scope>NUCLEOTIDE SEQUENCE [LARGE SCALE GENOMIC DNA]</scope>
    <source>
        <strain evidence="7">DSM 26922</strain>
    </source>
</reference>
<keyword evidence="7" id="KW-1185">Reference proteome</keyword>
<dbReference type="Pfam" id="PF00589">
    <property type="entry name" value="Phage_integrase"/>
    <property type="match status" value="1"/>
</dbReference>
<dbReference type="CDD" id="cd00796">
    <property type="entry name" value="INT_Rci_Hp1_C"/>
    <property type="match status" value="1"/>
</dbReference>
<dbReference type="InterPro" id="IPR010998">
    <property type="entry name" value="Integrase_recombinase_N"/>
</dbReference>
<dbReference type="InterPro" id="IPR013762">
    <property type="entry name" value="Integrase-like_cat_sf"/>
</dbReference>
<dbReference type="Proteomes" id="UP000199441">
    <property type="component" value="Unassembled WGS sequence"/>
</dbReference>
<comment type="similarity">
    <text evidence="1">Belongs to the 'phage' integrase family.</text>
</comment>
<dbReference type="InterPro" id="IPR002104">
    <property type="entry name" value="Integrase_catalytic"/>
</dbReference>
<keyword evidence="3" id="KW-0238">DNA-binding</keyword>
<organism evidence="6 7">
    <name type="scientific">Litoreibacter albidus</name>
    <dbReference type="NCBI Taxonomy" id="670155"/>
    <lineage>
        <taxon>Bacteria</taxon>
        <taxon>Pseudomonadati</taxon>
        <taxon>Pseudomonadota</taxon>
        <taxon>Alphaproteobacteria</taxon>
        <taxon>Rhodobacterales</taxon>
        <taxon>Roseobacteraceae</taxon>
        <taxon>Litoreibacter</taxon>
    </lineage>
</organism>
<name>A0A1H2Y7C5_9RHOB</name>
<dbReference type="SUPFAM" id="SSF56349">
    <property type="entry name" value="DNA breaking-rejoining enzymes"/>
    <property type="match status" value="1"/>
</dbReference>
<dbReference type="GO" id="GO:0015074">
    <property type="term" value="P:DNA integration"/>
    <property type="evidence" value="ECO:0007669"/>
    <property type="project" value="UniProtKB-KW"/>
</dbReference>
<evidence type="ECO:0000313" key="6">
    <source>
        <dbReference type="EMBL" id="SDX00885.1"/>
    </source>
</evidence>
<dbReference type="InterPro" id="IPR011010">
    <property type="entry name" value="DNA_brk_join_enz"/>
</dbReference>
<dbReference type="Gene3D" id="1.10.443.10">
    <property type="entry name" value="Intergrase catalytic core"/>
    <property type="match status" value="1"/>
</dbReference>
<evidence type="ECO:0000313" key="7">
    <source>
        <dbReference type="Proteomes" id="UP000199441"/>
    </source>
</evidence>
<dbReference type="OrthoDB" id="6388170at2"/>
<dbReference type="InterPro" id="IPR025166">
    <property type="entry name" value="Integrase_DNA_bind_dom"/>
</dbReference>
<dbReference type="Pfam" id="PF13356">
    <property type="entry name" value="Arm-DNA-bind_3"/>
    <property type="match status" value="1"/>
</dbReference>
<proteinExistence type="inferred from homology"/>
<dbReference type="InterPro" id="IPR038488">
    <property type="entry name" value="Integrase_DNA-bd_sf"/>
</dbReference>
<dbReference type="EMBL" id="FNOI01000003">
    <property type="protein sequence ID" value="SDX00885.1"/>
    <property type="molecule type" value="Genomic_DNA"/>
</dbReference>
<dbReference type="Gene3D" id="3.30.160.390">
    <property type="entry name" value="Integrase, DNA-binding domain"/>
    <property type="match status" value="1"/>
</dbReference>
<accession>A0A1H2Y7C5</accession>
<feature type="domain" description="Tyr recombinase" evidence="5">
    <location>
        <begin position="201"/>
        <end position="380"/>
    </location>
</feature>
<evidence type="ECO:0000256" key="2">
    <source>
        <dbReference type="ARBA" id="ARBA00022908"/>
    </source>
</evidence>
<dbReference type="GO" id="GO:0003677">
    <property type="term" value="F:DNA binding"/>
    <property type="evidence" value="ECO:0007669"/>
    <property type="project" value="UniProtKB-KW"/>
</dbReference>
<dbReference type="PANTHER" id="PTHR30629:SF2">
    <property type="entry name" value="PROPHAGE INTEGRASE INTS-RELATED"/>
    <property type="match status" value="1"/>
</dbReference>